<dbReference type="Gene3D" id="3.40.50.970">
    <property type="match status" value="1"/>
</dbReference>
<dbReference type="InterPro" id="IPR009014">
    <property type="entry name" value="Transketo_C/PFOR_II"/>
</dbReference>
<dbReference type="InterPro" id="IPR022367">
    <property type="entry name" value="2-oxoacid/accept_OxRdtase_asu"/>
</dbReference>
<evidence type="ECO:0000313" key="4">
    <source>
        <dbReference type="EMBL" id="OFW58574.1"/>
    </source>
</evidence>
<dbReference type="STRING" id="1797197.A2Y75_10280"/>
<dbReference type="InterPro" id="IPR029061">
    <property type="entry name" value="THDP-binding"/>
</dbReference>
<dbReference type="NCBIfam" id="TIGR03710">
    <property type="entry name" value="OAFO_sf"/>
    <property type="match status" value="1"/>
</dbReference>
<dbReference type="PANTHER" id="PTHR32154:SF20">
    <property type="entry name" value="2-OXOGLUTARATE OXIDOREDUCTASE SUBUNIT KORA"/>
    <property type="match status" value="1"/>
</dbReference>
<dbReference type="SUPFAM" id="SSF53323">
    <property type="entry name" value="Pyruvate-ferredoxin oxidoreductase, PFOR, domain III"/>
    <property type="match status" value="1"/>
</dbReference>
<reference evidence="4 5" key="1">
    <citation type="journal article" date="2016" name="Nat. Commun.">
        <title>Thousands of microbial genomes shed light on interconnected biogeochemical processes in an aquifer system.</title>
        <authorList>
            <person name="Anantharaman K."/>
            <person name="Brown C.T."/>
            <person name="Hug L.A."/>
            <person name="Sharon I."/>
            <person name="Castelle C.J."/>
            <person name="Probst A.J."/>
            <person name="Thomas B.C."/>
            <person name="Singh A."/>
            <person name="Wilkins M.J."/>
            <person name="Karaoz U."/>
            <person name="Brodie E.L."/>
            <person name="Williams K.H."/>
            <person name="Hubbard S.S."/>
            <person name="Banfield J.F."/>
        </authorList>
    </citation>
    <scope>NUCLEOTIDE SEQUENCE [LARGE SCALE GENOMIC DNA]</scope>
</reference>
<keyword evidence="1" id="KW-0560">Oxidoreductase</keyword>
<proteinExistence type="predicted"/>
<dbReference type="GO" id="GO:0006979">
    <property type="term" value="P:response to oxidative stress"/>
    <property type="evidence" value="ECO:0007669"/>
    <property type="project" value="TreeGrafter"/>
</dbReference>
<dbReference type="Gene3D" id="3.40.920.10">
    <property type="entry name" value="Pyruvate-ferredoxin oxidoreductase, PFOR, domain III"/>
    <property type="match status" value="1"/>
</dbReference>
<dbReference type="GO" id="GO:0000287">
    <property type="term" value="F:magnesium ion binding"/>
    <property type="evidence" value="ECO:0007669"/>
    <property type="project" value="UniProtKB-ARBA"/>
</dbReference>
<dbReference type="CDD" id="cd07034">
    <property type="entry name" value="TPP_PYR_PFOR_IOR-alpha_like"/>
    <property type="match status" value="1"/>
</dbReference>
<feature type="domain" description="Pyruvate/ketoisovalerate oxidoreductase catalytic" evidence="2">
    <location>
        <begin position="11"/>
        <end position="171"/>
    </location>
</feature>
<evidence type="ECO:0000313" key="5">
    <source>
        <dbReference type="Proteomes" id="UP000177876"/>
    </source>
</evidence>
<dbReference type="GO" id="GO:0016903">
    <property type="term" value="F:oxidoreductase activity, acting on the aldehyde or oxo group of donors"/>
    <property type="evidence" value="ECO:0007669"/>
    <property type="project" value="InterPro"/>
</dbReference>
<dbReference type="Gene3D" id="3.40.50.920">
    <property type="match status" value="1"/>
</dbReference>
<protein>
    <submittedName>
        <fullName evidence="4">2-oxoacid:ferredoxin oxidoreductase subunit alpha</fullName>
    </submittedName>
</protein>
<dbReference type="InterPro" id="IPR019752">
    <property type="entry name" value="Pyrv/ketoisovalerate_OxRed_cat"/>
</dbReference>
<organism evidence="4 5">
    <name type="scientific">Candidatus Solincola sediminis</name>
    <dbReference type="NCBI Taxonomy" id="1797199"/>
    <lineage>
        <taxon>Bacteria</taxon>
        <taxon>Bacillati</taxon>
        <taxon>Actinomycetota</taxon>
        <taxon>Candidatus Geothermincolia</taxon>
        <taxon>Candidatus Geothermincolales</taxon>
        <taxon>Candidatus Geothermincolaceae</taxon>
        <taxon>Candidatus Solincola</taxon>
    </lineage>
</organism>
<sequence>MDYTIKIGGEAGQGIQTIGDTLAKVFARSGYHVFSHQDYESRVRGGHNFYQIRFSEYPVMSSRSGVDILIALDKASIDLHRGQLNASGMIVYDSSSLKSKYEDAGFLEIPLAALAGQHGSPVMSNTAAIGGTLGMLGMQIGPLLDALEQNFRSKGADVVEKNQSVARAGYEYASINCPDCPFILAEPGKPLYLVRGEEAVGLGALAGGCRFYSAYPMTPSTGIMDYLAEKSKEYPVVVEQAEDEISAINMILGAAYAGVRSMTGTSGGGFSLMVEGLALAGMTETPAVICLGMRPGPATGFPTRTEQGELLFALFAGHGEFPRVVFAPGDPMQAIMLTARALDIANKYQIPAIILTDQHLMDSEWTFESMSLEGTHHTDYRLRGEELADVHDYRRYALTESGVSPFAVPGASENLVVEDSDEHDQDGHIVEDAETRNEMVRKRTIKKLQLIRNEIAPPLLYGSRDPNVILIGWGSTYGVIREVIDRLSPEENIAMMHFSQLSPFPDLEREGHLQLLNQAAIAICIENNATGQLAGLIRAETGFQLSARINKYDGRCFLLDDLLEEINDHLERLHGAGSRVVPGMR</sequence>
<dbReference type="SUPFAM" id="SSF52518">
    <property type="entry name" value="Thiamin diphosphate-binding fold (THDP-binding)"/>
    <property type="match status" value="1"/>
</dbReference>
<gene>
    <name evidence="4" type="ORF">A2Y75_10280</name>
</gene>
<dbReference type="InterPro" id="IPR002880">
    <property type="entry name" value="Pyrv_Fd/Flavodoxin_OxRdtase_N"/>
</dbReference>
<dbReference type="InterPro" id="IPR050722">
    <property type="entry name" value="Pyruvate:ferred/Flavod_OxRd"/>
</dbReference>
<evidence type="ECO:0000256" key="1">
    <source>
        <dbReference type="ARBA" id="ARBA00023002"/>
    </source>
</evidence>
<dbReference type="Proteomes" id="UP000177876">
    <property type="component" value="Unassembled WGS sequence"/>
</dbReference>
<comment type="caution">
    <text evidence="4">The sequence shown here is derived from an EMBL/GenBank/DDBJ whole genome shotgun (WGS) entry which is preliminary data.</text>
</comment>
<evidence type="ECO:0000259" key="3">
    <source>
        <dbReference type="Pfam" id="PF01855"/>
    </source>
</evidence>
<dbReference type="SUPFAM" id="SSF52922">
    <property type="entry name" value="TK C-terminal domain-like"/>
    <property type="match status" value="1"/>
</dbReference>
<dbReference type="Pfam" id="PF01558">
    <property type="entry name" value="POR"/>
    <property type="match status" value="1"/>
</dbReference>
<evidence type="ECO:0000259" key="2">
    <source>
        <dbReference type="Pfam" id="PF01558"/>
    </source>
</evidence>
<dbReference type="AlphaFoldDB" id="A0A1F2WNZ1"/>
<name>A0A1F2WNZ1_9ACTN</name>
<accession>A0A1F2WNZ1</accession>
<feature type="domain" description="Pyruvate flavodoxin/ferredoxin oxidoreductase pyrimidine binding" evidence="3">
    <location>
        <begin position="203"/>
        <end position="442"/>
    </location>
</feature>
<dbReference type="PANTHER" id="PTHR32154">
    <property type="entry name" value="PYRUVATE-FLAVODOXIN OXIDOREDUCTASE-RELATED"/>
    <property type="match status" value="1"/>
</dbReference>
<dbReference type="Pfam" id="PF01855">
    <property type="entry name" value="POR_N"/>
    <property type="match status" value="1"/>
</dbReference>
<dbReference type="InterPro" id="IPR002869">
    <property type="entry name" value="Pyrv_flavodox_OxRed_cen"/>
</dbReference>
<dbReference type="EMBL" id="MELK01000021">
    <property type="protein sequence ID" value="OFW58574.1"/>
    <property type="molecule type" value="Genomic_DNA"/>
</dbReference>
<dbReference type="FunFam" id="3.40.50.970:FF:000022">
    <property type="entry name" value="2-oxoglutarate ferredoxin oxidoreductase alpha subunit"/>
    <property type="match status" value="1"/>
</dbReference>